<dbReference type="GO" id="GO:0005737">
    <property type="term" value="C:cytoplasm"/>
    <property type="evidence" value="ECO:0007669"/>
    <property type="project" value="UniProtKB-SubCell"/>
</dbReference>
<name>A0A2Z4AIB0_9BACT</name>
<evidence type="ECO:0000256" key="14">
    <source>
        <dbReference type="ARBA" id="ARBA00029881"/>
    </source>
</evidence>
<dbReference type="PROSITE" id="PS50110">
    <property type="entry name" value="RESPONSE_REGULATORY"/>
    <property type="match status" value="1"/>
</dbReference>
<keyword evidence="3" id="KW-0963">Cytoplasm</keyword>
<feature type="domain" description="Sigma-54 factor interaction" evidence="18">
    <location>
        <begin position="149"/>
        <end position="378"/>
    </location>
</feature>
<dbReference type="PROSITE" id="PS00688">
    <property type="entry name" value="SIGMA54_INTERACT_3"/>
    <property type="match status" value="1"/>
</dbReference>
<dbReference type="GO" id="GO:0005524">
    <property type="term" value="F:ATP binding"/>
    <property type="evidence" value="ECO:0007669"/>
    <property type="project" value="UniProtKB-KW"/>
</dbReference>
<dbReference type="InterPro" id="IPR003593">
    <property type="entry name" value="AAA+_ATPase"/>
</dbReference>
<keyword evidence="5 16" id="KW-0597">Phosphoprotein</keyword>
<dbReference type="Pfam" id="PF00072">
    <property type="entry name" value="Response_reg"/>
    <property type="match status" value="1"/>
</dbReference>
<feature type="modified residue" description="4-aspartylphosphate" evidence="16">
    <location>
        <position position="58"/>
    </location>
</feature>
<evidence type="ECO:0000256" key="8">
    <source>
        <dbReference type="ARBA" id="ARBA00023012"/>
    </source>
</evidence>
<dbReference type="CDD" id="cd00009">
    <property type="entry name" value="AAA"/>
    <property type="match status" value="1"/>
</dbReference>
<proteinExistence type="predicted"/>
<dbReference type="SUPFAM" id="SSF52172">
    <property type="entry name" value="CheY-like"/>
    <property type="match status" value="1"/>
</dbReference>
<sequence length="528" mass="58647">MKEENRETRVLIIDDDAEIRYSINRVLSRGGYSVSLAGSGDEGLKKAENENPDVVFLDNRMEGMSGIETLQRLLDLNPNFVVLIMTAYGTPQTSIEAMKFGAYDYLLKPFDSEKLLGLTARAYQARCNLEKSAGEQYSLIDSDDYKDSIVGNSDAMQAVYKTIGQVAASDVTVLISGESGTGKELVAKCICNHSLRGEKSYVAVNCAALPDNLIESELFGHERGSFTGATAQKIGKFELCDGGTIFLDEVGDMSPLTQTKLLRVLQEGEFQRVGGNETIRVDVRVIAATNRDLEEMVVHSKFREDLYYRLNVVRIRLPALRARTEDIPALIDFILRRVSNKGQTRVRAFSEESLSMMMKYDWPGNVRELENVVQHCTVIAQGEIILPDDLPDQILPDGASKNSEISGQGSESGPPLDREQHGVLSAGSELDNASSLLSEMVEIDRNSSRSMFESVEEISLDSESDAAYDRVFAELRRQSDQSILRTLEIEMIHRALKETGGNHVKASALLGITRATLRKRIEQYSIRY</sequence>
<evidence type="ECO:0000256" key="10">
    <source>
        <dbReference type="ARBA" id="ARBA00023125"/>
    </source>
</evidence>
<dbReference type="InterPro" id="IPR058031">
    <property type="entry name" value="AAA_lid_NorR"/>
</dbReference>
<evidence type="ECO:0000256" key="12">
    <source>
        <dbReference type="ARBA" id="ARBA00023163"/>
    </source>
</evidence>
<dbReference type="SUPFAM" id="SSF52540">
    <property type="entry name" value="P-loop containing nucleoside triphosphate hydrolases"/>
    <property type="match status" value="1"/>
</dbReference>
<dbReference type="InterPro" id="IPR002197">
    <property type="entry name" value="HTH_Fis"/>
</dbReference>
<evidence type="ECO:0000256" key="7">
    <source>
        <dbReference type="ARBA" id="ARBA00022840"/>
    </source>
</evidence>
<dbReference type="Gene3D" id="1.10.8.60">
    <property type="match status" value="1"/>
</dbReference>
<keyword evidence="8" id="KW-0902">Two-component regulatory system</keyword>
<evidence type="ECO:0000259" key="18">
    <source>
        <dbReference type="PROSITE" id="PS50045"/>
    </source>
</evidence>
<dbReference type="InterPro" id="IPR001789">
    <property type="entry name" value="Sig_transdc_resp-reg_receiver"/>
</dbReference>
<evidence type="ECO:0000313" key="21">
    <source>
        <dbReference type="Proteomes" id="UP000247465"/>
    </source>
</evidence>
<evidence type="ECO:0000256" key="9">
    <source>
        <dbReference type="ARBA" id="ARBA00023015"/>
    </source>
</evidence>
<dbReference type="FunFam" id="3.40.50.300:FF:000006">
    <property type="entry name" value="DNA-binding transcriptional regulator NtrC"/>
    <property type="match status" value="1"/>
</dbReference>
<reference evidence="20 21" key="1">
    <citation type="submission" date="2018-06" db="EMBL/GenBank/DDBJ databases">
        <title>Draft Genome Sequence of a Novel Marine Bacterium Related to the Verrucomicrobia.</title>
        <authorList>
            <person name="Vosseberg J."/>
            <person name="Martijn J."/>
            <person name="Ettema T.J.G."/>
        </authorList>
    </citation>
    <scope>NUCLEOTIDE SEQUENCE [LARGE SCALE GENOMIC DNA]</scope>
    <source>
        <strain evidence="20">TARA_B100001123</strain>
    </source>
</reference>
<evidence type="ECO:0000256" key="15">
    <source>
        <dbReference type="ARBA" id="ARBA00031910"/>
    </source>
</evidence>
<dbReference type="GO" id="GO:0043565">
    <property type="term" value="F:sequence-specific DNA binding"/>
    <property type="evidence" value="ECO:0007669"/>
    <property type="project" value="InterPro"/>
</dbReference>
<dbReference type="PANTHER" id="PTHR32071">
    <property type="entry name" value="TRANSCRIPTIONAL REGULATORY PROTEIN"/>
    <property type="match status" value="1"/>
</dbReference>
<dbReference type="Gene3D" id="3.40.50.300">
    <property type="entry name" value="P-loop containing nucleotide triphosphate hydrolases"/>
    <property type="match status" value="1"/>
</dbReference>
<dbReference type="Pfam" id="PF02954">
    <property type="entry name" value="HTH_8"/>
    <property type="match status" value="1"/>
</dbReference>
<dbReference type="InterPro" id="IPR002078">
    <property type="entry name" value="Sigma_54_int"/>
</dbReference>
<dbReference type="InterPro" id="IPR009057">
    <property type="entry name" value="Homeodomain-like_sf"/>
</dbReference>
<feature type="region of interest" description="Disordered" evidence="17">
    <location>
        <begin position="391"/>
        <end position="421"/>
    </location>
</feature>
<dbReference type="KEGG" id="mtar:DF168_02203"/>
<dbReference type="PROSITE" id="PS50045">
    <property type="entry name" value="SIGMA54_INTERACT_4"/>
    <property type="match status" value="1"/>
</dbReference>
<dbReference type="SMART" id="SM00382">
    <property type="entry name" value="AAA"/>
    <property type="match status" value="1"/>
</dbReference>
<dbReference type="Pfam" id="PF00158">
    <property type="entry name" value="Sigma54_activat"/>
    <property type="match status" value="1"/>
</dbReference>
<feature type="compositionally biased region" description="Polar residues" evidence="17">
    <location>
        <begin position="400"/>
        <end position="411"/>
    </location>
</feature>
<evidence type="ECO:0000256" key="1">
    <source>
        <dbReference type="ARBA" id="ARBA00004496"/>
    </source>
</evidence>
<evidence type="ECO:0000256" key="17">
    <source>
        <dbReference type="SAM" id="MobiDB-lite"/>
    </source>
</evidence>
<evidence type="ECO:0000256" key="16">
    <source>
        <dbReference type="PROSITE-ProRule" id="PRU00169"/>
    </source>
</evidence>
<evidence type="ECO:0000256" key="6">
    <source>
        <dbReference type="ARBA" id="ARBA00022741"/>
    </source>
</evidence>
<keyword evidence="7" id="KW-0067">ATP-binding</keyword>
<organism evidence="20 21">
    <name type="scientific">Candidatus Moanibacter tarae</name>
    <dbReference type="NCBI Taxonomy" id="2200854"/>
    <lineage>
        <taxon>Bacteria</taxon>
        <taxon>Pseudomonadati</taxon>
        <taxon>Verrucomicrobiota</taxon>
        <taxon>Opitutia</taxon>
        <taxon>Puniceicoccales</taxon>
        <taxon>Puniceicoccales incertae sedis</taxon>
        <taxon>Candidatus Moanibacter</taxon>
    </lineage>
</organism>
<dbReference type="PRINTS" id="PR01590">
    <property type="entry name" value="HTHFIS"/>
</dbReference>
<dbReference type="Gene3D" id="1.10.10.60">
    <property type="entry name" value="Homeodomain-like"/>
    <property type="match status" value="1"/>
</dbReference>
<dbReference type="GO" id="GO:0006355">
    <property type="term" value="P:regulation of DNA-templated transcription"/>
    <property type="evidence" value="ECO:0007669"/>
    <property type="project" value="InterPro"/>
</dbReference>
<keyword evidence="10" id="KW-0238">DNA-binding</keyword>
<evidence type="ECO:0000259" key="19">
    <source>
        <dbReference type="PROSITE" id="PS50110"/>
    </source>
</evidence>
<dbReference type="GO" id="GO:0000160">
    <property type="term" value="P:phosphorelay signal transduction system"/>
    <property type="evidence" value="ECO:0007669"/>
    <property type="project" value="UniProtKB-KW"/>
</dbReference>
<keyword evidence="12" id="KW-0804">Transcription</keyword>
<evidence type="ECO:0000256" key="4">
    <source>
        <dbReference type="ARBA" id="ARBA00022491"/>
    </source>
</evidence>
<dbReference type="AlphaFoldDB" id="A0A2Z4AIB0"/>
<evidence type="ECO:0000256" key="11">
    <source>
        <dbReference type="ARBA" id="ARBA00023159"/>
    </source>
</evidence>
<dbReference type="Gene3D" id="3.40.50.2300">
    <property type="match status" value="1"/>
</dbReference>
<keyword evidence="4" id="KW-0678">Repressor</keyword>
<gene>
    <name evidence="20" type="primary">zraR</name>
    <name evidence="20" type="ORF">DF168_02203</name>
</gene>
<dbReference type="Pfam" id="PF25601">
    <property type="entry name" value="AAA_lid_14"/>
    <property type="match status" value="1"/>
</dbReference>
<dbReference type="EMBL" id="CP029803">
    <property type="protein sequence ID" value="AWT60978.1"/>
    <property type="molecule type" value="Genomic_DNA"/>
</dbReference>
<dbReference type="InterPro" id="IPR025662">
    <property type="entry name" value="Sigma_54_int_dom_ATP-bd_1"/>
</dbReference>
<dbReference type="SUPFAM" id="SSF46689">
    <property type="entry name" value="Homeodomain-like"/>
    <property type="match status" value="1"/>
</dbReference>
<dbReference type="InterPro" id="IPR011006">
    <property type="entry name" value="CheY-like_superfamily"/>
</dbReference>
<keyword evidence="11" id="KW-0010">Activator</keyword>
<keyword evidence="9" id="KW-0805">Transcription regulation</keyword>
<dbReference type="PANTHER" id="PTHR32071:SF95">
    <property type="entry name" value="DNA-BINDING TRANSCRIPTIONAL REGULATOR NTRC"/>
    <property type="match status" value="1"/>
</dbReference>
<evidence type="ECO:0000313" key="20">
    <source>
        <dbReference type="EMBL" id="AWT60978.1"/>
    </source>
</evidence>
<evidence type="ECO:0000256" key="2">
    <source>
        <dbReference type="ARBA" id="ARBA00019059"/>
    </source>
</evidence>
<dbReference type="SMART" id="SM00448">
    <property type="entry name" value="REC"/>
    <property type="match status" value="1"/>
</dbReference>
<feature type="domain" description="Response regulatory" evidence="19">
    <location>
        <begin position="9"/>
        <end position="123"/>
    </location>
</feature>
<accession>A0A2Z4AIB0</accession>
<keyword evidence="13" id="KW-0535">Nitrogen fixation</keyword>
<dbReference type="PROSITE" id="PS00675">
    <property type="entry name" value="SIGMA54_INTERACT_1"/>
    <property type="match status" value="1"/>
</dbReference>
<dbReference type="InterPro" id="IPR025944">
    <property type="entry name" value="Sigma_54_int_dom_CS"/>
</dbReference>
<evidence type="ECO:0000256" key="3">
    <source>
        <dbReference type="ARBA" id="ARBA00022490"/>
    </source>
</evidence>
<evidence type="ECO:0000256" key="13">
    <source>
        <dbReference type="ARBA" id="ARBA00023231"/>
    </source>
</evidence>
<evidence type="ECO:0000256" key="5">
    <source>
        <dbReference type="ARBA" id="ARBA00022553"/>
    </source>
</evidence>
<comment type="subcellular location">
    <subcellularLocation>
        <location evidence="1">Cytoplasm</location>
    </subcellularLocation>
</comment>
<keyword evidence="6" id="KW-0547">Nucleotide-binding</keyword>
<dbReference type="Proteomes" id="UP000247465">
    <property type="component" value="Chromosome"/>
</dbReference>
<protein>
    <recommendedName>
        <fullName evidence="2">DNA-binding transcriptional regulator NtrC</fullName>
    </recommendedName>
    <alternativeName>
        <fullName evidence="14">Nitrogen regulation protein NR(I)</fullName>
    </alternativeName>
    <alternativeName>
        <fullName evidence="15">Nitrogen regulator I</fullName>
    </alternativeName>
</protein>
<dbReference type="InterPro" id="IPR027417">
    <property type="entry name" value="P-loop_NTPase"/>
</dbReference>